<gene>
    <name evidence="2" type="ORF">N4T19_20085</name>
</gene>
<dbReference type="Proteomes" id="UP001058290">
    <property type="component" value="Chromosome"/>
</dbReference>
<evidence type="ECO:0000313" key="3">
    <source>
        <dbReference type="Proteomes" id="UP001058290"/>
    </source>
</evidence>
<proteinExistence type="predicted"/>
<name>A0ABY5ZVF2_9BURK</name>
<organism evidence="2 3">
    <name type="scientific">Comamonas squillarum</name>
    <dbReference type="NCBI Taxonomy" id="2977320"/>
    <lineage>
        <taxon>Bacteria</taxon>
        <taxon>Pseudomonadati</taxon>
        <taxon>Pseudomonadota</taxon>
        <taxon>Betaproteobacteria</taxon>
        <taxon>Burkholderiales</taxon>
        <taxon>Comamonadaceae</taxon>
        <taxon>Comamonas</taxon>
    </lineage>
</organism>
<accession>A0ABY5ZVF2</accession>
<evidence type="ECO:0000256" key="1">
    <source>
        <dbReference type="SAM" id="Phobius"/>
    </source>
</evidence>
<keyword evidence="1" id="KW-0472">Membrane</keyword>
<reference evidence="2" key="1">
    <citation type="submission" date="2022-09" db="EMBL/GenBank/DDBJ databases">
        <title>Bacterial diversity in gut of crayfish and pufferfish.</title>
        <authorList>
            <person name="Huang Y."/>
        </authorList>
    </citation>
    <scope>NUCLEOTIDE SEQUENCE</scope>
    <source>
        <strain evidence="2">PR12</strain>
    </source>
</reference>
<keyword evidence="3" id="KW-1185">Reference proteome</keyword>
<dbReference type="EMBL" id="CP104377">
    <property type="protein sequence ID" value="UXC17965.1"/>
    <property type="molecule type" value="Genomic_DNA"/>
</dbReference>
<dbReference type="RefSeq" id="WP_133248237.1">
    <property type="nucleotide sequence ID" value="NZ_CP104377.1"/>
</dbReference>
<sequence length="145" mass="16276">MLASTPPERPHLCINLKGFIAMEHEHKLLVVTDEVVSQTSLGEGLIEAEVLDPSGSGVDEQDDARMHQQALRRFRPTQLWICLLFFFEGVLGVFVVGWPALILCILGILYMAWVAKRSNAPASEDMNRGRMYGGDARLPTTRWRP</sequence>
<feature type="transmembrane region" description="Helical" evidence="1">
    <location>
        <begin position="80"/>
        <end position="113"/>
    </location>
</feature>
<protein>
    <submittedName>
        <fullName evidence="2">Uncharacterized protein</fullName>
    </submittedName>
</protein>
<evidence type="ECO:0000313" key="2">
    <source>
        <dbReference type="EMBL" id="UXC17965.1"/>
    </source>
</evidence>
<keyword evidence="1" id="KW-0812">Transmembrane</keyword>
<keyword evidence="1" id="KW-1133">Transmembrane helix</keyword>